<feature type="compositionally biased region" description="Polar residues" evidence="2">
    <location>
        <begin position="108"/>
        <end position="129"/>
    </location>
</feature>
<feature type="region of interest" description="Disordered" evidence="2">
    <location>
        <begin position="107"/>
        <end position="131"/>
    </location>
</feature>
<name>G7E9Q1_MIXOS</name>
<reference evidence="3 4" key="2">
    <citation type="journal article" date="2012" name="Open Biol.">
        <title>Characteristics of nucleosomes and linker DNA regions on the genome of the basidiomycete Mixia osmundae revealed by mono- and dinucleosome mapping.</title>
        <authorList>
            <person name="Nishida H."/>
            <person name="Kondo S."/>
            <person name="Matsumoto T."/>
            <person name="Suzuki Y."/>
            <person name="Yoshikawa H."/>
            <person name="Taylor T.D."/>
            <person name="Sugiyama J."/>
        </authorList>
    </citation>
    <scope>NUCLEOTIDE SEQUENCE [LARGE SCALE GENOMIC DNA]</scope>
    <source>
        <strain evidence="4">CBS 9802 / IAM 14324 / JCM 22182 / KY 12970</strain>
    </source>
</reference>
<gene>
    <name evidence="3" type="primary">Mo06066</name>
    <name evidence="3" type="ORF">E5Q_06066</name>
</gene>
<feature type="coiled-coil region" evidence="1">
    <location>
        <begin position="49"/>
        <end position="76"/>
    </location>
</feature>
<reference evidence="3 4" key="1">
    <citation type="journal article" date="2011" name="J. Gen. Appl. Microbiol.">
        <title>Draft genome sequencing of the enigmatic basidiomycete Mixia osmundae.</title>
        <authorList>
            <person name="Nishida H."/>
            <person name="Nagatsuka Y."/>
            <person name="Sugiyama J."/>
        </authorList>
    </citation>
    <scope>NUCLEOTIDE SEQUENCE [LARGE SCALE GENOMIC DNA]</scope>
    <source>
        <strain evidence="4">CBS 9802 / IAM 14324 / JCM 22182 / KY 12970</strain>
    </source>
</reference>
<dbReference type="EMBL" id="BABT02000220">
    <property type="protein sequence ID" value="GAA99370.1"/>
    <property type="molecule type" value="Genomic_DNA"/>
</dbReference>
<accession>G7E9Q1</accession>
<comment type="caution">
    <text evidence="3">The sequence shown here is derived from an EMBL/GenBank/DDBJ whole genome shotgun (WGS) entry which is preliminary data.</text>
</comment>
<keyword evidence="4" id="KW-1185">Reference proteome</keyword>
<dbReference type="Proteomes" id="UP000009131">
    <property type="component" value="Unassembled WGS sequence"/>
</dbReference>
<dbReference type="AlphaFoldDB" id="G7E9Q1"/>
<dbReference type="InParanoid" id="G7E9Q1"/>
<dbReference type="RefSeq" id="XP_014568605.1">
    <property type="nucleotide sequence ID" value="XM_014713119.1"/>
</dbReference>
<sequence>MDLHNPDQPMLSPVKATQDGSARMPTAQWRAFQAATAANAECEAFGIRYQGLKRQFDEQQQRLTELGDRVRNASNAYDDAVAKRERCCQVYLDLSTATVSHLRGRIQSMPSPSTISSARDLQTGQQPQLHASDEAIVQEPEALPIRTGRMQTQVLNQAPLLL</sequence>
<keyword evidence="1" id="KW-0175">Coiled coil</keyword>
<evidence type="ECO:0000313" key="4">
    <source>
        <dbReference type="Proteomes" id="UP000009131"/>
    </source>
</evidence>
<dbReference type="HOGENOM" id="CLU_1635811_0_0_1"/>
<evidence type="ECO:0000256" key="1">
    <source>
        <dbReference type="SAM" id="Coils"/>
    </source>
</evidence>
<feature type="region of interest" description="Disordered" evidence="2">
    <location>
        <begin position="1"/>
        <end position="21"/>
    </location>
</feature>
<protein>
    <submittedName>
        <fullName evidence="3">Uncharacterized protein</fullName>
    </submittedName>
</protein>
<evidence type="ECO:0000256" key="2">
    <source>
        <dbReference type="SAM" id="MobiDB-lite"/>
    </source>
</evidence>
<proteinExistence type="predicted"/>
<evidence type="ECO:0000313" key="3">
    <source>
        <dbReference type="EMBL" id="GAA99370.1"/>
    </source>
</evidence>
<organism evidence="3 4">
    <name type="scientific">Mixia osmundae (strain CBS 9802 / IAM 14324 / JCM 22182 / KY 12970)</name>
    <dbReference type="NCBI Taxonomy" id="764103"/>
    <lineage>
        <taxon>Eukaryota</taxon>
        <taxon>Fungi</taxon>
        <taxon>Dikarya</taxon>
        <taxon>Basidiomycota</taxon>
        <taxon>Pucciniomycotina</taxon>
        <taxon>Mixiomycetes</taxon>
        <taxon>Mixiales</taxon>
        <taxon>Mixiaceae</taxon>
        <taxon>Mixia</taxon>
    </lineage>
</organism>